<dbReference type="Proteomes" id="UP001178508">
    <property type="component" value="Chromosome 9"/>
</dbReference>
<evidence type="ECO:0000313" key="4">
    <source>
        <dbReference type="Proteomes" id="UP001178508"/>
    </source>
</evidence>
<dbReference type="EMBL" id="OY660872">
    <property type="protein sequence ID" value="CAJ1064770.1"/>
    <property type="molecule type" value="Genomic_DNA"/>
</dbReference>
<keyword evidence="4" id="KW-1185">Reference proteome</keyword>
<proteinExistence type="predicted"/>
<gene>
    <name evidence="3" type="ORF">XNOV1_A040877</name>
</gene>
<accession>A0AAV1FUZ0</accession>
<reference evidence="3" key="1">
    <citation type="submission" date="2023-08" db="EMBL/GenBank/DDBJ databases">
        <authorList>
            <person name="Alioto T."/>
            <person name="Alioto T."/>
            <person name="Gomez Garrido J."/>
        </authorList>
    </citation>
    <scope>NUCLEOTIDE SEQUENCE</scope>
</reference>
<name>A0AAV1FUZ0_XYRNO</name>
<evidence type="ECO:0000256" key="1">
    <source>
        <dbReference type="SAM" id="Coils"/>
    </source>
</evidence>
<feature type="compositionally biased region" description="Basic residues" evidence="2">
    <location>
        <begin position="1"/>
        <end position="12"/>
    </location>
</feature>
<feature type="coiled-coil region" evidence="1">
    <location>
        <begin position="74"/>
        <end position="108"/>
    </location>
</feature>
<protein>
    <submittedName>
        <fullName evidence="3">Uncharacterized protein</fullName>
    </submittedName>
</protein>
<organism evidence="3 4">
    <name type="scientific">Xyrichtys novacula</name>
    <name type="common">Pearly razorfish</name>
    <name type="synonym">Hemipteronotus novacula</name>
    <dbReference type="NCBI Taxonomy" id="13765"/>
    <lineage>
        <taxon>Eukaryota</taxon>
        <taxon>Metazoa</taxon>
        <taxon>Chordata</taxon>
        <taxon>Craniata</taxon>
        <taxon>Vertebrata</taxon>
        <taxon>Euteleostomi</taxon>
        <taxon>Actinopterygii</taxon>
        <taxon>Neopterygii</taxon>
        <taxon>Teleostei</taxon>
        <taxon>Neoteleostei</taxon>
        <taxon>Acanthomorphata</taxon>
        <taxon>Eupercaria</taxon>
        <taxon>Labriformes</taxon>
        <taxon>Labridae</taxon>
        <taxon>Xyrichtys</taxon>
    </lineage>
</organism>
<dbReference type="AlphaFoldDB" id="A0AAV1FUZ0"/>
<evidence type="ECO:0000313" key="3">
    <source>
        <dbReference type="EMBL" id="CAJ1064770.1"/>
    </source>
</evidence>
<feature type="region of interest" description="Disordered" evidence="2">
    <location>
        <begin position="1"/>
        <end position="22"/>
    </location>
</feature>
<keyword evidence="1" id="KW-0175">Coiled coil</keyword>
<evidence type="ECO:0000256" key="2">
    <source>
        <dbReference type="SAM" id="MobiDB-lite"/>
    </source>
</evidence>
<sequence>MPTRKKGKKSAAQKKENYDMEEDCESQASDVMLADMLPNDTEQSQDANLGIILRELREFRKNSSQKLTDISDDINKIYKRVEEAKEHIDTAETRIQSTEEVVAELVKLQEQTEAKLMDFEGHLRRENVRLYGVKEGAEGGAMHTWKSC</sequence>